<dbReference type="RefSeq" id="WP_103918911.1">
    <property type="nucleotide sequence ID" value="NZ_FMSV02000129.1"/>
</dbReference>
<reference evidence="1 2" key="1">
    <citation type="submission" date="2016-10" db="EMBL/GenBank/DDBJ databases">
        <authorList>
            <person name="de Groot N.N."/>
        </authorList>
    </citation>
    <scope>NUCLEOTIDE SEQUENCE [LARGE SCALE GENOMIC DNA]</scope>
    <source>
        <strain evidence="1">MBHS1</strain>
    </source>
</reference>
<dbReference type="Proteomes" id="UP000236724">
    <property type="component" value="Unassembled WGS sequence"/>
</dbReference>
<organism evidence="1 2">
    <name type="scientific">Candidatus Venteria ishoeyi</name>
    <dbReference type="NCBI Taxonomy" id="1899563"/>
    <lineage>
        <taxon>Bacteria</taxon>
        <taxon>Pseudomonadati</taxon>
        <taxon>Pseudomonadota</taxon>
        <taxon>Gammaproteobacteria</taxon>
        <taxon>Thiotrichales</taxon>
        <taxon>Thiotrichaceae</taxon>
        <taxon>Venteria</taxon>
    </lineage>
</organism>
<evidence type="ECO:0000313" key="2">
    <source>
        <dbReference type="Proteomes" id="UP000236724"/>
    </source>
</evidence>
<keyword evidence="2" id="KW-1185">Reference proteome</keyword>
<name>A0A1H6F455_9GAMM</name>
<gene>
    <name evidence="1" type="ORF">MBHS_00752</name>
</gene>
<dbReference type="AlphaFoldDB" id="A0A1H6F455"/>
<proteinExistence type="predicted"/>
<sequence>MNKNPAPSFCIYFILTPNLNHQLMIQLPPEFDAYREVEIIVLPVESHVGDNKSLSTHEFIQRFAGAIPDFPDLESSGELQECGKADKAYRH</sequence>
<dbReference type="OrthoDB" id="9969600at2"/>
<accession>A0A1H6F455</accession>
<protein>
    <submittedName>
        <fullName evidence="1">Uncharacterized protein</fullName>
    </submittedName>
</protein>
<dbReference type="EMBL" id="FMSV02000129">
    <property type="protein sequence ID" value="SEH04900.1"/>
    <property type="molecule type" value="Genomic_DNA"/>
</dbReference>
<evidence type="ECO:0000313" key="1">
    <source>
        <dbReference type="EMBL" id="SEH04900.1"/>
    </source>
</evidence>